<proteinExistence type="predicted"/>
<accession>A0A7W6NL36</accession>
<name>A0A7W6NL36_9HYPH</name>
<comment type="caution">
    <text evidence="3">The sequence shown here is derived from an EMBL/GenBank/DDBJ whole genome shotgun (WGS) entry which is preliminary data.</text>
</comment>
<dbReference type="CDD" id="cd03188">
    <property type="entry name" value="GST_C_Beta"/>
    <property type="match status" value="1"/>
</dbReference>
<dbReference type="InterPro" id="IPR040079">
    <property type="entry name" value="Glutathione_S-Trfase"/>
</dbReference>
<dbReference type="PROSITE" id="PS50404">
    <property type="entry name" value="GST_NTER"/>
    <property type="match status" value="1"/>
</dbReference>
<dbReference type="InterPro" id="IPR036282">
    <property type="entry name" value="Glutathione-S-Trfase_C_sf"/>
</dbReference>
<dbReference type="EC" id="2.5.1.18" evidence="3"/>
<dbReference type="SFLD" id="SFLDG00358">
    <property type="entry name" value="Main_(cytGST)"/>
    <property type="match status" value="1"/>
</dbReference>
<dbReference type="EMBL" id="JACIEZ010000003">
    <property type="protein sequence ID" value="MBB4065035.1"/>
    <property type="molecule type" value="Genomic_DNA"/>
</dbReference>
<keyword evidence="3" id="KW-0808">Transferase</keyword>
<evidence type="ECO:0000313" key="3">
    <source>
        <dbReference type="EMBL" id="MBB4065035.1"/>
    </source>
</evidence>
<dbReference type="SUPFAM" id="SSF47616">
    <property type="entry name" value="GST C-terminal domain-like"/>
    <property type="match status" value="1"/>
</dbReference>
<dbReference type="InterPro" id="IPR036249">
    <property type="entry name" value="Thioredoxin-like_sf"/>
</dbReference>
<evidence type="ECO:0000313" key="4">
    <source>
        <dbReference type="Proteomes" id="UP000528286"/>
    </source>
</evidence>
<gene>
    <name evidence="3" type="ORF">GGR23_002222</name>
</gene>
<dbReference type="Gene3D" id="3.40.30.10">
    <property type="entry name" value="Glutaredoxin"/>
    <property type="match status" value="1"/>
</dbReference>
<dbReference type="PROSITE" id="PS50405">
    <property type="entry name" value="GST_CTER"/>
    <property type="match status" value="1"/>
</dbReference>
<feature type="domain" description="GST N-terminal" evidence="1">
    <location>
        <begin position="1"/>
        <end position="82"/>
    </location>
</feature>
<keyword evidence="4" id="KW-1185">Reference proteome</keyword>
<reference evidence="3 4" key="1">
    <citation type="submission" date="2020-08" db="EMBL/GenBank/DDBJ databases">
        <title>Genomic Encyclopedia of Type Strains, Phase IV (KMG-IV): sequencing the most valuable type-strain genomes for metagenomic binning, comparative biology and taxonomic classification.</title>
        <authorList>
            <person name="Goeker M."/>
        </authorList>
    </citation>
    <scope>NUCLEOTIDE SEQUENCE [LARGE SCALE GENOMIC DNA]</scope>
    <source>
        <strain evidence="3 4">DSM 29853</strain>
    </source>
</reference>
<protein>
    <submittedName>
        <fullName evidence="3">Glutathione S-transferase/GST-like protein</fullName>
        <ecNumber evidence="3">2.5.1.18</ecNumber>
    </submittedName>
</protein>
<dbReference type="Pfam" id="PF13409">
    <property type="entry name" value="GST_N_2"/>
    <property type="match status" value="1"/>
</dbReference>
<dbReference type="CDD" id="cd03057">
    <property type="entry name" value="GST_N_Beta"/>
    <property type="match status" value="1"/>
</dbReference>
<dbReference type="SUPFAM" id="SSF52833">
    <property type="entry name" value="Thioredoxin-like"/>
    <property type="match status" value="1"/>
</dbReference>
<evidence type="ECO:0000259" key="1">
    <source>
        <dbReference type="PROSITE" id="PS50404"/>
    </source>
</evidence>
<dbReference type="Proteomes" id="UP000528286">
    <property type="component" value="Unassembled WGS sequence"/>
</dbReference>
<dbReference type="SFLD" id="SFLDS00019">
    <property type="entry name" value="Glutathione_Transferase_(cytos"/>
    <property type="match status" value="1"/>
</dbReference>
<dbReference type="InterPro" id="IPR004046">
    <property type="entry name" value="GST_C"/>
</dbReference>
<dbReference type="InterPro" id="IPR004045">
    <property type="entry name" value="Glutathione_S-Trfase_N"/>
</dbReference>
<dbReference type="GO" id="GO:0004364">
    <property type="term" value="F:glutathione transferase activity"/>
    <property type="evidence" value="ECO:0007669"/>
    <property type="project" value="UniProtKB-EC"/>
</dbReference>
<sequence>MTYILYASEGTGSVVCEAVLALSGLPHRRVDVTILAPTGPDPELIQVNPLGQVPVLKLPHGEIMTESAAITLYLADLVPEKDLAPVPSNPLRARYLRWMAFLASAVYPSSLRKFYPERYTADPAGAEAVKDAAISRLTREFAVLAAGLGTSPYLLGTKMSAVDIYAAMLIGWEENQEGMRDVFPGLIQLAQRISSHPVLRPIWQRNALPL</sequence>
<dbReference type="Pfam" id="PF00043">
    <property type="entry name" value="GST_C"/>
    <property type="match status" value="1"/>
</dbReference>
<dbReference type="RefSeq" id="WP_183366312.1">
    <property type="nucleotide sequence ID" value="NZ_JACIEZ010000003.1"/>
</dbReference>
<evidence type="ECO:0000259" key="2">
    <source>
        <dbReference type="PROSITE" id="PS50405"/>
    </source>
</evidence>
<dbReference type="InterPro" id="IPR010987">
    <property type="entry name" value="Glutathione-S-Trfase_C-like"/>
</dbReference>
<organism evidence="3 4">
    <name type="scientific">Gellertiella hungarica</name>
    <dbReference type="NCBI Taxonomy" id="1572859"/>
    <lineage>
        <taxon>Bacteria</taxon>
        <taxon>Pseudomonadati</taxon>
        <taxon>Pseudomonadota</taxon>
        <taxon>Alphaproteobacteria</taxon>
        <taxon>Hyphomicrobiales</taxon>
        <taxon>Rhizobiaceae</taxon>
        <taxon>Gellertiella</taxon>
    </lineage>
</organism>
<feature type="domain" description="GST C-terminal" evidence="2">
    <location>
        <begin position="88"/>
        <end position="210"/>
    </location>
</feature>
<dbReference type="Gene3D" id="1.20.1050.10">
    <property type="match status" value="1"/>
</dbReference>
<dbReference type="PANTHER" id="PTHR44051:SF8">
    <property type="entry name" value="GLUTATHIONE S-TRANSFERASE GSTA"/>
    <property type="match status" value="1"/>
</dbReference>
<dbReference type="AlphaFoldDB" id="A0A7W6NL36"/>
<dbReference type="PANTHER" id="PTHR44051">
    <property type="entry name" value="GLUTATHIONE S-TRANSFERASE-RELATED"/>
    <property type="match status" value="1"/>
</dbReference>